<dbReference type="GO" id="GO:0030001">
    <property type="term" value="P:metal ion transport"/>
    <property type="evidence" value="ECO:0007669"/>
    <property type="project" value="UniProtKB-ARBA"/>
</dbReference>
<organism evidence="10 11">
    <name type="scientific">Sphaerochaeta halotolerans</name>
    <dbReference type="NCBI Taxonomy" id="2293840"/>
    <lineage>
        <taxon>Bacteria</taxon>
        <taxon>Pseudomonadati</taxon>
        <taxon>Spirochaetota</taxon>
        <taxon>Spirochaetia</taxon>
        <taxon>Spirochaetales</taxon>
        <taxon>Sphaerochaetaceae</taxon>
        <taxon>Sphaerochaeta</taxon>
    </lineage>
</organism>
<gene>
    <name evidence="10" type="ORF">DYP60_02360</name>
</gene>
<dbReference type="GO" id="GO:0005886">
    <property type="term" value="C:plasma membrane"/>
    <property type="evidence" value="ECO:0007669"/>
    <property type="project" value="UniProtKB-SubCell"/>
</dbReference>
<evidence type="ECO:0000256" key="5">
    <source>
        <dbReference type="ARBA" id="ARBA00022692"/>
    </source>
</evidence>
<comment type="caution">
    <text evidence="10">The sequence shown here is derived from an EMBL/GenBank/DDBJ whole genome shotgun (WGS) entry which is preliminary data.</text>
</comment>
<evidence type="ECO:0000256" key="2">
    <source>
        <dbReference type="ARBA" id="ARBA00009137"/>
    </source>
</evidence>
<evidence type="ECO:0000256" key="1">
    <source>
        <dbReference type="ARBA" id="ARBA00004651"/>
    </source>
</evidence>
<keyword evidence="11" id="KW-1185">Reference proteome</keyword>
<protein>
    <submittedName>
        <fullName evidence="10">TrkH family potassium uptake protein</fullName>
    </submittedName>
</protein>
<feature type="transmembrane region" description="Helical" evidence="9">
    <location>
        <begin position="40"/>
        <end position="60"/>
    </location>
</feature>
<sequence length="294" mass="32515">MGIPPSRKGILLLLLYSDKLLSSSKNSLGRITMINWKLDLIHWTMYIGFSVLETILLRLGGLSPYDTVTVTFSSLYVDFVATIFMLIAGTNFTLYYKAISGKLKSVLIDGELRFYLGIWTVVSILAAWNLTVSNTYGSFGESFRYRAFLTAPILTTTGFATTDYVPWPAFPPLLFFLLFFIGGLAGSAGDGVKVVRVATLFKMGKAHSKQRIHPKGIFQVRVGSTTILEDSMPSIATSFLCLGNIGIGFGQVGPTGNFVFLSSALKGVCSFLMLVNRLELFTVFTLFPKHFWKR</sequence>
<accession>A0A372MKG7</accession>
<evidence type="ECO:0000256" key="8">
    <source>
        <dbReference type="ARBA" id="ARBA00023136"/>
    </source>
</evidence>
<comment type="similarity">
    <text evidence="2">Belongs to the TrkH potassium transport family.</text>
</comment>
<dbReference type="PANTHER" id="PTHR32024:SF2">
    <property type="entry name" value="TRK SYSTEM POTASSIUM UPTAKE PROTEIN TRKG-RELATED"/>
    <property type="match status" value="1"/>
</dbReference>
<evidence type="ECO:0000313" key="11">
    <source>
        <dbReference type="Proteomes" id="UP000264002"/>
    </source>
</evidence>
<evidence type="ECO:0000256" key="3">
    <source>
        <dbReference type="ARBA" id="ARBA00022448"/>
    </source>
</evidence>
<dbReference type="GO" id="GO:0008324">
    <property type="term" value="F:monoatomic cation transmembrane transporter activity"/>
    <property type="evidence" value="ECO:0007669"/>
    <property type="project" value="InterPro"/>
</dbReference>
<name>A0A372MKG7_9SPIR</name>
<reference evidence="10 11" key="2">
    <citation type="submission" date="2018-09" db="EMBL/GenBank/DDBJ databases">
        <title>Genome of Sphaerochaeta halotolerans strain 4-11.</title>
        <authorList>
            <person name="Nazina T.N."/>
            <person name="Sokolova D.S."/>
        </authorList>
    </citation>
    <scope>NUCLEOTIDE SEQUENCE [LARGE SCALE GENOMIC DNA]</scope>
    <source>
        <strain evidence="10 11">4-11</strain>
    </source>
</reference>
<keyword evidence="4" id="KW-1003">Cell membrane</keyword>
<feature type="transmembrane region" description="Helical" evidence="9">
    <location>
        <begin position="72"/>
        <end position="92"/>
    </location>
</feature>
<evidence type="ECO:0000256" key="4">
    <source>
        <dbReference type="ARBA" id="ARBA00022475"/>
    </source>
</evidence>
<keyword evidence="5 9" id="KW-0812">Transmembrane</keyword>
<dbReference type="EMBL" id="QUWK01000002">
    <property type="protein sequence ID" value="RFU95868.1"/>
    <property type="molecule type" value="Genomic_DNA"/>
</dbReference>
<evidence type="ECO:0000313" key="10">
    <source>
        <dbReference type="EMBL" id="RFU95868.1"/>
    </source>
</evidence>
<proteinExistence type="inferred from homology"/>
<keyword evidence="7" id="KW-0406">Ion transport</keyword>
<dbReference type="Proteomes" id="UP000264002">
    <property type="component" value="Unassembled WGS sequence"/>
</dbReference>
<keyword evidence="3" id="KW-0813">Transport</keyword>
<feature type="transmembrane region" description="Helical" evidence="9">
    <location>
        <begin position="112"/>
        <end position="131"/>
    </location>
</feature>
<keyword evidence="6 9" id="KW-1133">Transmembrane helix</keyword>
<keyword evidence="8 9" id="KW-0472">Membrane</keyword>
<reference evidence="11" key="1">
    <citation type="submission" date="2018-08" db="EMBL/GenBank/DDBJ databases">
        <authorList>
            <person name="Grouzdev D.S."/>
            <person name="Krutkina M.S."/>
        </authorList>
    </citation>
    <scope>NUCLEOTIDE SEQUENCE [LARGE SCALE GENOMIC DNA]</scope>
    <source>
        <strain evidence="11">4-11</strain>
    </source>
</reference>
<comment type="subcellular location">
    <subcellularLocation>
        <location evidence="1">Cell membrane</location>
        <topology evidence="1">Multi-pass membrane protein</topology>
    </subcellularLocation>
</comment>
<dbReference type="InterPro" id="IPR003445">
    <property type="entry name" value="Cat_transpt"/>
</dbReference>
<feature type="transmembrane region" description="Helical" evidence="9">
    <location>
        <begin position="173"/>
        <end position="195"/>
    </location>
</feature>
<evidence type="ECO:0000256" key="6">
    <source>
        <dbReference type="ARBA" id="ARBA00022989"/>
    </source>
</evidence>
<evidence type="ECO:0000256" key="7">
    <source>
        <dbReference type="ARBA" id="ARBA00023065"/>
    </source>
</evidence>
<evidence type="ECO:0000256" key="9">
    <source>
        <dbReference type="SAM" id="Phobius"/>
    </source>
</evidence>
<dbReference type="PANTHER" id="PTHR32024">
    <property type="entry name" value="TRK SYSTEM POTASSIUM UPTAKE PROTEIN TRKG-RELATED"/>
    <property type="match status" value="1"/>
</dbReference>
<dbReference type="Pfam" id="PF02386">
    <property type="entry name" value="TrkH"/>
    <property type="match status" value="1"/>
</dbReference>
<dbReference type="AlphaFoldDB" id="A0A372MKG7"/>